<dbReference type="InterPro" id="IPR039417">
    <property type="entry name" value="Peptidase_C1A_papain-like"/>
</dbReference>
<feature type="non-terminal residue" evidence="3">
    <location>
        <position position="282"/>
    </location>
</feature>
<comment type="caution">
    <text evidence="3">The sequence shown here is derived from an EMBL/GenBank/DDBJ whole genome shotgun (WGS) entry which is preliminary data.</text>
</comment>
<proteinExistence type="inferred from homology"/>
<feature type="non-terminal residue" evidence="3">
    <location>
        <position position="1"/>
    </location>
</feature>
<dbReference type="PROSITE" id="PS00639">
    <property type="entry name" value="THIOL_PROTEASE_HIS"/>
    <property type="match status" value="1"/>
</dbReference>
<dbReference type="InterPro" id="IPR013128">
    <property type="entry name" value="Peptidase_C1A"/>
</dbReference>
<dbReference type="InterPro" id="IPR000668">
    <property type="entry name" value="Peptidase_C1A_C"/>
</dbReference>
<dbReference type="SMART" id="SM00645">
    <property type="entry name" value="Pept_C1"/>
    <property type="match status" value="1"/>
</dbReference>
<dbReference type="PRINTS" id="PR00705">
    <property type="entry name" value="PAPAIN"/>
</dbReference>
<dbReference type="SUPFAM" id="SSF54001">
    <property type="entry name" value="Cysteine proteinases"/>
    <property type="match status" value="1"/>
</dbReference>
<dbReference type="EMBL" id="BARV01017698">
    <property type="protein sequence ID" value="GAI26265.1"/>
    <property type="molecule type" value="Genomic_DNA"/>
</dbReference>
<feature type="domain" description="Peptidase C1A papain C-terminal" evidence="2">
    <location>
        <begin position="108"/>
        <end position="282"/>
    </location>
</feature>
<evidence type="ECO:0000313" key="3">
    <source>
        <dbReference type="EMBL" id="GAI26265.1"/>
    </source>
</evidence>
<evidence type="ECO:0000259" key="2">
    <source>
        <dbReference type="SMART" id="SM00645"/>
    </source>
</evidence>
<dbReference type="Gene3D" id="3.90.70.10">
    <property type="entry name" value="Cysteine proteinases"/>
    <property type="match status" value="1"/>
</dbReference>
<dbReference type="GO" id="GO:0006508">
    <property type="term" value="P:proteolysis"/>
    <property type="evidence" value="ECO:0007669"/>
    <property type="project" value="InterPro"/>
</dbReference>
<dbReference type="Pfam" id="PF00112">
    <property type="entry name" value="Peptidase_C1"/>
    <property type="match status" value="1"/>
</dbReference>
<organism evidence="3">
    <name type="scientific">marine sediment metagenome</name>
    <dbReference type="NCBI Taxonomy" id="412755"/>
    <lineage>
        <taxon>unclassified sequences</taxon>
        <taxon>metagenomes</taxon>
        <taxon>ecological metagenomes</taxon>
    </lineage>
</organism>
<dbReference type="InterPro" id="IPR038765">
    <property type="entry name" value="Papain-like_cys_pep_sf"/>
</dbReference>
<protein>
    <recommendedName>
        <fullName evidence="2">Peptidase C1A papain C-terminal domain-containing protein</fullName>
    </recommendedName>
</protein>
<dbReference type="PROSITE" id="PS00139">
    <property type="entry name" value="THIOL_PROTEASE_CYS"/>
    <property type="match status" value="1"/>
</dbReference>
<dbReference type="InterPro" id="IPR000169">
    <property type="entry name" value="Pept_cys_AS"/>
</dbReference>
<dbReference type="CDD" id="cd02248">
    <property type="entry name" value="Peptidase_C1A"/>
    <property type="match status" value="1"/>
</dbReference>
<dbReference type="PANTHER" id="PTHR12411">
    <property type="entry name" value="CYSTEINE PROTEASE FAMILY C1-RELATED"/>
    <property type="match status" value="1"/>
</dbReference>
<evidence type="ECO:0000256" key="1">
    <source>
        <dbReference type="ARBA" id="ARBA00008455"/>
    </source>
</evidence>
<name>X1NHI0_9ZZZZ</name>
<dbReference type="AlphaFoldDB" id="X1NHI0"/>
<reference evidence="3" key="1">
    <citation type="journal article" date="2014" name="Front. Microbiol.">
        <title>High frequency of phylogenetically diverse reductive dehalogenase-homologous genes in deep subseafloor sedimentary metagenomes.</title>
        <authorList>
            <person name="Kawai M."/>
            <person name="Futagami T."/>
            <person name="Toyoda A."/>
            <person name="Takaki Y."/>
            <person name="Nishi S."/>
            <person name="Hori S."/>
            <person name="Arai W."/>
            <person name="Tsubouchi T."/>
            <person name="Morono Y."/>
            <person name="Uchiyama I."/>
            <person name="Ito T."/>
            <person name="Fujiyama A."/>
            <person name="Inagaki F."/>
            <person name="Takami H."/>
        </authorList>
    </citation>
    <scope>NUCLEOTIDE SEQUENCE</scope>
    <source>
        <strain evidence="3">Expedition CK06-06</strain>
    </source>
</reference>
<sequence>GIKFNAWDFFKGKVGKEYSYCNKQGYNISTVDDGKDPFSEEYAVCIPKKSSVSTKSITKVKSVTELMNLKEKILENKNGEIIAKSSNEYAKNKINENRKSSLSSIESAPSEFDWRDEEGYNWLTPVKSQGGCGSCWAFAAVGGVESKIKISRDNPDFNVNLAEQYLVSDCSNAGSCNGGWSSSALSYIKNDGITDEPCFPYTASDSSCSNKCSSWDKRLWKIDNWGYVPTDIETIKEHLINKGPLVAYITMDGYWSNDIYRCVDPSWTNHAVLIVGWDTNEY</sequence>
<gene>
    <name evidence="3" type="ORF">S06H3_30094</name>
</gene>
<comment type="similarity">
    <text evidence="1">Belongs to the peptidase C1 family.</text>
</comment>
<accession>X1NHI0</accession>
<dbReference type="InterPro" id="IPR025660">
    <property type="entry name" value="Pept_his_AS"/>
</dbReference>
<dbReference type="GO" id="GO:0008234">
    <property type="term" value="F:cysteine-type peptidase activity"/>
    <property type="evidence" value="ECO:0007669"/>
    <property type="project" value="InterPro"/>
</dbReference>